<name>A0A382E7Y0_9ZZZZ</name>
<evidence type="ECO:0000313" key="1">
    <source>
        <dbReference type="EMBL" id="SVB46555.1"/>
    </source>
</evidence>
<protein>
    <submittedName>
        <fullName evidence="1">Uncharacterized protein</fullName>
    </submittedName>
</protein>
<sequence length="57" mass="6157">MASLQIHQSTISSIADRIVQARRLYGADSSYVIGLFHGLDLLLADSEAAAAQQQIQN</sequence>
<feature type="non-terminal residue" evidence="1">
    <location>
        <position position="57"/>
    </location>
</feature>
<dbReference type="AlphaFoldDB" id="A0A382E7Y0"/>
<gene>
    <name evidence="1" type="ORF">METZ01_LOCUS199409</name>
</gene>
<reference evidence="1" key="1">
    <citation type="submission" date="2018-05" db="EMBL/GenBank/DDBJ databases">
        <authorList>
            <person name="Lanie J.A."/>
            <person name="Ng W.-L."/>
            <person name="Kazmierczak K.M."/>
            <person name="Andrzejewski T.M."/>
            <person name="Davidsen T.M."/>
            <person name="Wayne K.J."/>
            <person name="Tettelin H."/>
            <person name="Glass J.I."/>
            <person name="Rusch D."/>
            <person name="Podicherti R."/>
            <person name="Tsui H.-C.T."/>
            <person name="Winkler M.E."/>
        </authorList>
    </citation>
    <scope>NUCLEOTIDE SEQUENCE</scope>
</reference>
<accession>A0A382E7Y0</accession>
<proteinExistence type="predicted"/>
<dbReference type="EMBL" id="UINC01043063">
    <property type="protein sequence ID" value="SVB46555.1"/>
    <property type="molecule type" value="Genomic_DNA"/>
</dbReference>
<organism evidence="1">
    <name type="scientific">marine metagenome</name>
    <dbReference type="NCBI Taxonomy" id="408172"/>
    <lineage>
        <taxon>unclassified sequences</taxon>
        <taxon>metagenomes</taxon>
        <taxon>ecological metagenomes</taxon>
    </lineage>
</organism>